<keyword evidence="2" id="KW-1133">Transmembrane helix</keyword>
<evidence type="ECO:0000313" key="3">
    <source>
        <dbReference type="EMBL" id="WUN84673.1"/>
    </source>
</evidence>
<dbReference type="RefSeq" id="WP_328733577.1">
    <property type="nucleotide sequence ID" value="NZ_CP108038.1"/>
</dbReference>
<sequence>MSASPSDPNAQQDVQAALTDEISGDTEFSDRLALLLHASTQQTTGSVVITGSRLKHNQIALGPLTINNTPAGRMLLAVAIAFALILLALAAYGGVRLINTDDTPSSQTTTQHDASDSNPAVTASAAGTAAIRKMLPERSDVDAKLFPNAEAPAFASATRIPVCQAVPECHRATSAGSVTYDGVEGTGNSAEFVLFAFPHAESAHLAYAGLTVNSRHPNYPKVQLAKRGEESQFFEYREQTYYSSDGSPDTDIPPELIGRYVFFRQGPFVAVVQQLGGDTVLRGPVRLLDMSAMFAGRIAKFPGR</sequence>
<keyword evidence="4" id="KW-1185">Reference proteome</keyword>
<dbReference type="Proteomes" id="UP001432071">
    <property type="component" value="Chromosome"/>
</dbReference>
<keyword evidence="2" id="KW-0472">Membrane</keyword>
<evidence type="ECO:0000256" key="2">
    <source>
        <dbReference type="SAM" id="Phobius"/>
    </source>
</evidence>
<proteinExistence type="predicted"/>
<organism evidence="3 4">
    <name type="scientific">Streptomyces bobili</name>
    <dbReference type="NCBI Taxonomy" id="67280"/>
    <lineage>
        <taxon>Bacteria</taxon>
        <taxon>Bacillati</taxon>
        <taxon>Actinomycetota</taxon>
        <taxon>Actinomycetes</taxon>
        <taxon>Kitasatosporales</taxon>
        <taxon>Streptomycetaceae</taxon>
        <taxon>Streptomyces</taxon>
    </lineage>
</organism>
<accession>A0ABZ1QPP2</accession>
<feature type="transmembrane region" description="Helical" evidence="2">
    <location>
        <begin position="74"/>
        <end position="95"/>
    </location>
</feature>
<feature type="region of interest" description="Disordered" evidence="1">
    <location>
        <begin position="103"/>
        <end position="122"/>
    </location>
</feature>
<dbReference type="EMBL" id="CP108038">
    <property type="protein sequence ID" value="WUN84673.1"/>
    <property type="molecule type" value="Genomic_DNA"/>
</dbReference>
<reference evidence="3" key="1">
    <citation type="submission" date="2022-10" db="EMBL/GenBank/DDBJ databases">
        <title>The complete genomes of actinobacterial strains from the NBC collection.</title>
        <authorList>
            <person name="Joergensen T.S."/>
            <person name="Alvarez Arevalo M."/>
            <person name="Sterndorff E.B."/>
            <person name="Faurdal D."/>
            <person name="Vuksanovic O."/>
            <person name="Mourched A.-S."/>
            <person name="Charusanti P."/>
            <person name="Shaw S."/>
            <person name="Blin K."/>
            <person name="Weber T."/>
        </authorList>
    </citation>
    <scope>NUCLEOTIDE SEQUENCE</scope>
    <source>
        <strain evidence="3">NBC_00302</strain>
    </source>
</reference>
<keyword evidence="2" id="KW-0812">Transmembrane</keyword>
<protein>
    <submittedName>
        <fullName evidence="3">Uncharacterized protein</fullName>
    </submittedName>
</protein>
<evidence type="ECO:0000256" key="1">
    <source>
        <dbReference type="SAM" id="MobiDB-lite"/>
    </source>
</evidence>
<dbReference type="GeneID" id="93759389"/>
<evidence type="ECO:0000313" key="4">
    <source>
        <dbReference type="Proteomes" id="UP001432071"/>
    </source>
</evidence>
<name>A0ABZ1QPP2_9ACTN</name>
<gene>
    <name evidence="3" type="ORF">OHT53_00450</name>
</gene>